<name>J9G217_9ZZZZ</name>
<feature type="non-terminal residue" evidence="1">
    <location>
        <position position="1"/>
    </location>
</feature>
<dbReference type="EMBL" id="AMCI01003025">
    <property type="protein sequence ID" value="EJX01262.1"/>
    <property type="molecule type" value="Genomic_DNA"/>
</dbReference>
<sequence>FSLGGVDSVNLLAENSDGNILKAVKL</sequence>
<organism evidence="1">
    <name type="scientific">gut metagenome</name>
    <dbReference type="NCBI Taxonomy" id="749906"/>
    <lineage>
        <taxon>unclassified sequences</taxon>
        <taxon>metagenomes</taxon>
        <taxon>organismal metagenomes</taxon>
    </lineage>
</organism>
<accession>J9G217</accession>
<proteinExistence type="predicted"/>
<gene>
    <name evidence="1" type="ORF">EVA_10631</name>
</gene>
<evidence type="ECO:0000313" key="1">
    <source>
        <dbReference type="EMBL" id="EJX01262.1"/>
    </source>
</evidence>
<reference evidence="1" key="1">
    <citation type="journal article" date="2012" name="PLoS ONE">
        <title>Gene sets for utilization of primary and secondary nutrition supplies in the distal gut of endangered iberian lynx.</title>
        <authorList>
            <person name="Alcaide M."/>
            <person name="Messina E."/>
            <person name="Richter M."/>
            <person name="Bargiela R."/>
            <person name="Peplies J."/>
            <person name="Huws S.A."/>
            <person name="Newbold C.J."/>
            <person name="Golyshin P.N."/>
            <person name="Simon M.A."/>
            <person name="Lopez G."/>
            <person name="Yakimov M.M."/>
            <person name="Ferrer M."/>
        </authorList>
    </citation>
    <scope>NUCLEOTIDE SEQUENCE</scope>
</reference>
<dbReference type="AlphaFoldDB" id="J9G217"/>
<comment type="caution">
    <text evidence="1">The sequence shown here is derived from an EMBL/GenBank/DDBJ whole genome shotgun (WGS) entry which is preliminary data.</text>
</comment>
<protein>
    <submittedName>
        <fullName evidence="1">Uncharacterized protein</fullName>
    </submittedName>
</protein>